<keyword evidence="7" id="KW-0067">ATP-binding</keyword>
<dbReference type="InterPro" id="IPR004821">
    <property type="entry name" value="Cyt_trans-like"/>
</dbReference>
<evidence type="ECO:0000256" key="4">
    <source>
        <dbReference type="ARBA" id="ARBA00022679"/>
    </source>
</evidence>
<dbReference type="InterPro" id="IPR001980">
    <property type="entry name" value="PPAT"/>
</dbReference>
<dbReference type="PRINTS" id="PR01020">
    <property type="entry name" value="LPSBIOSNTHSS"/>
</dbReference>
<accession>E6Q056</accession>
<dbReference type="NCBIfam" id="TIGR00125">
    <property type="entry name" value="cyt_tran_rel"/>
    <property type="match status" value="1"/>
</dbReference>
<dbReference type="EC" id="2.7.7.3" evidence="1"/>
<sequence length="163" mass="18405">MSVQAIYPGTFDPPTNGHLDLVTRGARLFEHLTIAILSNPVKNPLFTVAERVEMLREATRQLENVSVETFDGLMVDFARQKQATAVLRGIRAISDYEYEFQMALMNRRLAPEIETVFLQPAGRYSFVSSRMVKEVFSFGGDVSGLVPANVIKRLKRQVKRNIS</sequence>
<evidence type="ECO:0000313" key="12">
    <source>
        <dbReference type="EMBL" id="CBI00565.1"/>
    </source>
</evidence>
<dbReference type="GO" id="GO:0004595">
    <property type="term" value="F:pantetheine-phosphate adenylyltransferase activity"/>
    <property type="evidence" value="ECO:0007669"/>
    <property type="project" value="UniProtKB-EC"/>
</dbReference>
<keyword evidence="6" id="KW-0547">Nucleotide-binding</keyword>
<name>E6Q056_9ZZZZ</name>
<dbReference type="CDD" id="cd02163">
    <property type="entry name" value="PPAT"/>
    <property type="match status" value="1"/>
</dbReference>
<dbReference type="NCBIfam" id="TIGR01510">
    <property type="entry name" value="coaD_prev_kdtB"/>
    <property type="match status" value="1"/>
</dbReference>
<dbReference type="SUPFAM" id="SSF52374">
    <property type="entry name" value="Nucleotidylyl transferase"/>
    <property type="match status" value="1"/>
</dbReference>
<evidence type="ECO:0000256" key="3">
    <source>
        <dbReference type="ARBA" id="ARBA00022490"/>
    </source>
</evidence>
<evidence type="ECO:0000256" key="5">
    <source>
        <dbReference type="ARBA" id="ARBA00022695"/>
    </source>
</evidence>
<dbReference type="HAMAP" id="MF_00151">
    <property type="entry name" value="PPAT_bact"/>
    <property type="match status" value="1"/>
</dbReference>
<dbReference type="GO" id="GO:0005524">
    <property type="term" value="F:ATP binding"/>
    <property type="evidence" value="ECO:0007669"/>
    <property type="project" value="UniProtKB-KW"/>
</dbReference>
<dbReference type="Gene3D" id="3.40.50.620">
    <property type="entry name" value="HUPs"/>
    <property type="match status" value="1"/>
</dbReference>
<evidence type="ECO:0000259" key="11">
    <source>
        <dbReference type="Pfam" id="PF01467"/>
    </source>
</evidence>
<feature type="domain" description="Cytidyltransferase-like" evidence="11">
    <location>
        <begin position="6"/>
        <end position="134"/>
    </location>
</feature>
<dbReference type="AlphaFoldDB" id="E6Q056"/>
<protein>
    <recommendedName>
        <fullName evidence="2">Phosphopantetheine adenylyltransferase</fullName>
        <ecNumber evidence="1">2.7.7.3</ecNumber>
    </recommendedName>
</protein>
<dbReference type="GO" id="GO:0015937">
    <property type="term" value="P:coenzyme A biosynthetic process"/>
    <property type="evidence" value="ECO:0007669"/>
    <property type="project" value="UniProtKB-KW"/>
</dbReference>
<evidence type="ECO:0000256" key="10">
    <source>
        <dbReference type="ARBA" id="ARBA00029346"/>
    </source>
</evidence>
<evidence type="ECO:0000256" key="7">
    <source>
        <dbReference type="ARBA" id="ARBA00022840"/>
    </source>
</evidence>
<evidence type="ECO:0000256" key="2">
    <source>
        <dbReference type="ARBA" id="ARBA00013868"/>
    </source>
</evidence>
<proteinExistence type="inferred from homology"/>
<dbReference type="PANTHER" id="PTHR21342">
    <property type="entry name" value="PHOSPHOPANTETHEINE ADENYLYLTRANSFERASE"/>
    <property type="match status" value="1"/>
</dbReference>
<reference evidence="12" key="1">
    <citation type="submission" date="2009-10" db="EMBL/GenBank/DDBJ databases">
        <title>Diversity of trophic interactions inside an arsenic-rich microbial ecosystem.</title>
        <authorList>
            <person name="Bertin P.N."/>
            <person name="Heinrich-Salmeron A."/>
            <person name="Pelletier E."/>
            <person name="Goulhen-Chollet F."/>
            <person name="Arsene-Ploetze F."/>
            <person name="Gallien S."/>
            <person name="Calteau A."/>
            <person name="Vallenet D."/>
            <person name="Casiot C."/>
            <person name="Chane-Woon-Ming B."/>
            <person name="Giloteaux L."/>
            <person name="Barakat M."/>
            <person name="Bonnefoy V."/>
            <person name="Bruneel O."/>
            <person name="Chandler M."/>
            <person name="Cleiss J."/>
            <person name="Duran R."/>
            <person name="Elbaz-Poulichet F."/>
            <person name="Fonknechten N."/>
            <person name="Lauga B."/>
            <person name="Mornico D."/>
            <person name="Ortet P."/>
            <person name="Schaeffer C."/>
            <person name="Siguier P."/>
            <person name="Alexander Thil Smith A."/>
            <person name="Van Dorsselaer A."/>
            <person name="Weissenbach J."/>
            <person name="Medigue C."/>
            <person name="Le Paslier D."/>
        </authorList>
    </citation>
    <scope>NUCLEOTIDE SEQUENCE</scope>
</reference>
<dbReference type="InterPro" id="IPR014729">
    <property type="entry name" value="Rossmann-like_a/b/a_fold"/>
</dbReference>
<dbReference type="PANTHER" id="PTHR21342:SF1">
    <property type="entry name" value="PHOSPHOPANTETHEINE ADENYLYLTRANSFERASE"/>
    <property type="match status" value="1"/>
</dbReference>
<keyword evidence="5 12" id="KW-0548">Nucleotidyltransferase</keyword>
<comment type="caution">
    <text evidence="12">The sequence shown here is derived from an EMBL/GenBank/DDBJ whole genome shotgun (WGS) entry which is preliminary data.</text>
</comment>
<evidence type="ECO:0000256" key="1">
    <source>
        <dbReference type="ARBA" id="ARBA00012392"/>
    </source>
</evidence>
<keyword evidence="8" id="KW-0460">Magnesium</keyword>
<dbReference type="EMBL" id="CABN01000149">
    <property type="protein sequence ID" value="CBI00565.1"/>
    <property type="molecule type" value="Genomic_DNA"/>
</dbReference>
<evidence type="ECO:0000256" key="9">
    <source>
        <dbReference type="ARBA" id="ARBA00022993"/>
    </source>
</evidence>
<comment type="catalytic activity">
    <reaction evidence="10">
        <text>(R)-4'-phosphopantetheine + ATP + H(+) = 3'-dephospho-CoA + diphosphate</text>
        <dbReference type="Rhea" id="RHEA:19801"/>
        <dbReference type="ChEBI" id="CHEBI:15378"/>
        <dbReference type="ChEBI" id="CHEBI:30616"/>
        <dbReference type="ChEBI" id="CHEBI:33019"/>
        <dbReference type="ChEBI" id="CHEBI:57328"/>
        <dbReference type="ChEBI" id="CHEBI:61723"/>
        <dbReference type="EC" id="2.7.7.3"/>
    </reaction>
</comment>
<keyword evidence="3" id="KW-0963">Cytoplasm</keyword>
<gene>
    <name evidence="12" type="primary">coaD</name>
    <name evidence="12" type="ORF">CARN3_0108</name>
</gene>
<keyword evidence="9" id="KW-0173">Coenzyme A biosynthesis</keyword>
<organism evidence="12">
    <name type="scientific">mine drainage metagenome</name>
    <dbReference type="NCBI Taxonomy" id="410659"/>
    <lineage>
        <taxon>unclassified sequences</taxon>
        <taxon>metagenomes</taxon>
        <taxon>ecological metagenomes</taxon>
    </lineage>
</organism>
<keyword evidence="4 12" id="KW-0808">Transferase</keyword>
<evidence type="ECO:0000256" key="8">
    <source>
        <dbReference type="ARBA" id="ARBA00022842"/>
    </source>
</evidence>
<dbReference type="Pfam" id="PF01467">
    <property type="entry name" value="CTP_transf_like"/>
    <property type="match status" value="1"/>
</dbReference>
<evidence type="ECO:0000256" key="6">
    <source>
        <dbReference type="ARBA" id="ARBA00022741"/>
    </source>
</evidence>